<evidence type="ECO:0008006" key="7">
    <source>
        <dbReference type="Google" id="ProtNLM"/>
    </source>
</evidence>
<dbReference type="Pfam" id="PF00400">
    <property type="entry name" value="WD40"/>
    <property type="match status" value="4"/>
</dbReference>
<dbReference type="InterPro" id="IPR051242">
    <property type="entry name" value="WD-EF-hand_domain"/>
</dbReference>
<feature type="repeat" description="WD" evidence="3">
    <location>
        <begin position="278"/>
        <end position="314"/>
    </location>
</feature>
<dbReference type="SMART" id="SM00320">
    <property type="entry name" value="WD40"/>
    <property type="match status" value="9"/>
</dbReference>
<feature type="compositionally biased region" description="Acidic residues" evidence="4">
    <location>
        <begin position="787"/>
        <end position="800"/>
    </location>
</feature>
<dbReference type="PANTHER" id="PTHR44324">
    <property type="entry name" value="WD40 REPEAT DOMAIN 95"/>
    <property type="match status" value="1"/>
</dbReference>
<feature type="region of interest" description="Disordered" evidence="4">
    <location>
        <begin position="922"/>
        <end position="951"/>
    </location>
</feature>
<gene>
    <name evidence="5" type="ORF">TeGR_g10609</name>
</gene>
<feature type="compositionally biased region" description="Low complexity" evidence="4">
    <location>
        <begin position="629"/>
        <end position="640"/>
    </location>
</feature>
<evidence type="ECO:0000313" key="5">
    <source>
        <dbReference type="EMBL" id="GMI40264.1"/>
    </source>
</evidence>
<reference evidence="5 6" key="1">
    <citation type="journal article" date="2023" name="Commun. Biol.">
        <title>Genome analysis of Parmales, the sister group of diatoms, reveals the evolutionary specialization of diatoms from phago-mixotrophs to photoautotrophs.</title>
        <authorList>
            <person name="Ban H."/>
            <person name="Sato S."/>
            <person name="Yoshikawa S."/>
            <person name="Yamada K."/>
            <person name="Nakamura Y."/>
            <person name="Ichinomiya M."/>
            <person name="Sato N."/>
            <person name="Blanc-Mathieu R."/>
            <person name="Endo H."/>
            <person name="Kuwata A."/>
            <person name="Ogata H."/>
        </authorList>
    </citation>
    <scope>NUCLEOTIDE SEQUENCE [LARGE SCALE GENOMIC DNA]</scope>
</reference>
<protein>
    <recommendedName>
        <fullName evidence="7">WD40-repeat-containing domain protein</fullName>
    </recommendedName>
</protein>
<feature type="repeat" description="WD" evidence="3">
    <location>
        <begin position="111"/>
        <end position="152"/>
    </location>
</feature>
<keyword evidence="2" id="KW-0677">Repeat</keyword>
<name>A0ABQ6N5N8_9STRA</name>
<evidence type="ECO:0000256" key="3">
    <source>
        <dbReference type="PROSITE-ProRule" id="PRU00221"/>
    </source>
</evidence>
<evidence type="ECO:0000256" key="2">
    <source>
        <dbReference type="ARBA" id="ARBA00022737"/>
    </source>
</evidence>
<feature type="compositionally biased region" description="Basic and acidic residues" evidence="4">
    <location>
        <begin position="777"/>
        <end position="786"/>
    </location>
</feature>
<feature type="compositionally biased region" description="Basic residues" evidence="4">
    <location>
        <begin position="436"/>
        <end position="445"/>
    </location>
</feature>
<feature type="region of interest" description="Disordered" evidence="4">
    <location>
        <begin position="591"/>
        <end position="665"/>
    </location>
</feature>
<dbReference type="PROSITE" id="PS00678">
    <property type="entry name" value="WD_REPEATS_1"/>
    <property type="match status" value="2"/>
</dbReference>
<keyword evidence="1 3" id="KW-0853">WD repeat</keyword>
<feature type="compositionally biased region" description="Gly residues" evidence="4">
    <location>
        <begin position="922"/>
        <end position="933"/>
    </location>
</feature>
<dbReference type="InterPro" id="IPR001680">
    <property type="entry name" value="WD40_rpt"/>
</dbReference>
<feature type="region of interest" description="Disordered" evidence="4">
    <location>
        <begin position="746"/>
        <end position="801"/>
    </location>
</feature>
<dbReference type="PROSITE" id="PS50082">
    <property type="entry name" value="WD_REPEATS_2"/>
    <property type="match status" value="5"/>
</dbReference>
<comment type="caution">
    <text evidence="5">The sequence shown here is derived from an EMBL/GenBank/DDBJ whole genome shotgun (WGS) entry which is preliminary data.</text>
</comment>
<feature type="region of interest" description="Disordered" evidence="4">
    <location>
        <begin position="378"/>
        <end position="401"/>
    </location>
</feature>
<dbReference type="InterPro" id="IPR015943">
    <property type="entry name" value="WD40/YVTN_repeat-like_dom_sf"/>
</dbReference>
<evidence type="ECO:0000256" key="4">
    <source>
        <dbReference type="SAM" id="MobiDB-lite"/>
    </source>
</evidence>
<feature type="region of interest" description="Disordered" evidence="4">
    <location>
        <begin position="435"/>
        <end position="468"/>
    </location>
</feature>
<evidence type="ECO:0000256" key="1">
    <source>
        <dbReference type="ARBA" id="ARBA00022574"/>
    </source>
</evidence>
<dbReference type="PROSITE" id="PS50294">
    <property type="entry name" value="WD_REPEATS_REGION"/>
    <property type="match status" value="2"/>
</dbReference>
<feature type="repeat" description="WD" evidence="3">
    <location>
        <begin position="493"/>
        <end position="518"/>
    </location>
</feature>
<dbReference type="SUPFAM" id="SSF50998">
    <property type="entry name" value="Quinoprotein alcohol dehydrogenase-like"/>
    <property type="match status" value="1"/>
</dbReference>
<feature type="compositionally biased region" description="Gly residues" evidence="4">
    <location>
        <begin position="755"/>
        <end position="775"/>
    </location>
</feature>
<dbReference type="InterPro" id="IPR011047">
    <property type="entry name" value="Quinoprotein_ADH-like_sf"/>
</dbReference>
<keyword evidence="6" id="KW-1185">Reference proteome</keyword>
<organism evidence="5 6">
    <name type="scientific">Tetraparma gracilis</name>
    <dbReference type="NCBI Taxonomy" id="2962635"/>
    <lineage>
        <taxon>Eukaryota</taxon>
        <taxon>Sar</taxon>
        <taxon>Stramenopiles</taxon>
        <taxon>Ochrophyta</taxon>
        <taxon>Bolidophyceae</taxon>
        <taxon>Parmales</taxon>
        <taxon>Triparmaceae</taxon>
        <taxon>Tetraparma</taxon>
    </lineage>
</organism>
<dbReference type="InterPro" id="IPR019775">
    <property type="entry name" value="WD40_repeat_CS"/>
</dbReference>
<feature type="compositionally biased region" description="Basic residues" evidence="4">
    <location>
        <begin position="651"/>
        <end position="662"/>
    </location>
</feature>
<feature type="repeat" description="WD" evidence="3">
    <location>
        <begin position="24"/>
        <end position="65"/>
    </location>
</feature>
<sequence length="1027" mass="112353">MASCGVSRTIITWNPHTCTIMQTLRGHLAPVTHLASDDVNARLISVSLDKVIKFWDTSTWRCIQTTADTTNYRPDNFITSVLWDSDMQQLLTAGNRVKLWHHQGTENTAEMCSHESPVCAALFNKNFQQVVSGDNASVVKVWAIETGQMVFRFDKLHGDSKITTMSFDWSMRRLITGAHDGSVKMWNFSNGSQLQEFVREGNSAEILDGDAEQRMAATKALENDAEVTAVRYILEEGGADDIEHKFIVSCGWDKKVRVFEDGGDEVGEPHRIFPAPGFAGHNDDILCIAHCEPRLLATGSYDGEIVVWSLASGSGRFFLRLSDYGDYDDPELNNAQHGQRTDRRPTMTVAQCASRSNRPSSVMLDADFAKSIVDEIDGEHAEPHPPATSRRDRKGSTFGSEHRQIIEKEHLKHTKDTAGLVTQKAKSHYTADHPNLAKKIHHHKGGSSSLDDDEEKKADDVDNAKDVPSDEKGKLAVECLLFLKTKRIGEVLGQTLVSAGADSKVRFWSVKDGSLCHVLKTCHPNEASITCMASDDANKYLFTGCAGGYIKVWTLKTLEKAASHRLHRRFSVLGDEKELEEDVGMHRRWADSSVANSKAHRKNQGGDGNAPAFTFASPRGKRGSVSDHASAAAAATAAAAAGGGASEPSTGKKKKTTPRGRRGSMVESDYTLPKVYEVSGWKAHTGTLVSIEFVGSWGGKELILTASTDCNVSIWTVMGSHLGIFGQGSSWSLVNPNHWLEKKEHGVEKPKGTHMRGGGLLNDGDTSEGGRGRTGGKGKDKERDFAPEEDSDSDDEELLDENGNIIDKEKLKNRKKYQKLLAKFEQIVSMSEGKLEPYHYLLAKAKLDKKVMISECARKGGKGADSPIVKEALWNQRWGTGLRPSIPDEDEVRRTQKGGVHIGPGGFHEVLIRNASATTGEGMGIGTGLSKKGGLGKKQRSQTTDAVEKQNKSKLKMKELRSNCNSVAHQLGLHAIDTVETCRGAELVKRTKGQEKRSMGIYRLKVDVGAGKSGGAPSEGKGEEEEK</sequence>
<proteinExistence type="predicted"/>
<feature type="compositionally biased region" description="Basic and acidic residues" evidence="4">
    <location>
        <begin position="455"/>
        <end position="468"/>
    </location>
</feature>
<dbReference type="EMBL" id="BRYB01000920">
    <property type="protein sequence ID" value="GMI40264.1"/>
    <property type="molecule type" value="Genomic_DNA"/>
</dbReference>
<feature type="repeat" description="WD" evidence="3">
    <location>
        <begin position="162"/>
        <end position="196"/>
    </location>
</feature>
<dbReference type="Gene3D" id="2.130.10.10">
    <property type="entry name" value="YVTN repeat-like/Quinoprotein amine dehydrogenase"/>
    <property type="match status" value="3"/>
</dbReference>
<dbReference type="Proteomes" id="UP001165060">
    <property type="component" value="Unassembled WGS sequence"/>
</dbReference>
<evidence type="ECO:0000313" key="6">
    <source>
        <dbReference type="Proteomes" id="UP001165060"/>
    </source>
</evidence>
<accession>A0ABQ6N5N8</accession>
<feature type="region of interest" description="Disordered" evidence="4">
    <location>
        <begin position="1008"/>
        <end position="1027"/>
    </location>
</feature>
<dbReference type="PANTHER" id="PTHR44324:SF4">
    <property type="entry name" value="WD40 REPEAT DOMAIN 95"/>
    <property type="match status" value="1"/>
</dbReference>